<dbReference type="InterPro" id="IPR036291">
    <property type="entry name" value="NAD(P)-bd_dom_sf"/>
</dbReference>
<dbReference type="Proteomes" id="UP001235269">
    <property type="component" value="Unassembled WGS sequence"/>
</dbReference>
<name>A0ABU0IF88_9HYPH</name>
<gene>
    <name evidence="3" type="ORF">QO005_003166</name>
</gene>
<sequence length="266" mass="28058">MTLSYTPDLVMAWKGDRLRGKHAVVTGAGRGIGKGIAMLYAAQGARVIASDINETALQQLQAEAKAAGLSFEAVVAADLTTEEGAASLAGEAAEKLETVHILVNAAAIVVFAWLEDMRFADWKKTLAGELDTVFLVTRACWPLMKPEGGSIVNFSSANAHVALDTSPALAHCAGKGGVLSMTRQLAMEGGRHGIRANTIAPGFTLTEETERHLGNETMMSAVRSKLMIDRLGTPEDIGWLAVYLGSDEARYVTGADISIDGGATAW</sequence>
<dbReference type="EMBL" id="JAUSWH010000010">
    <property type="protein sequence ID" value="MDQ0456821.1"/>
    <property type="molecule type" value="Genomic_DNA"/>
</dbReference>
<proteinExistence type="inferred from homology"/>
<dbReference type="RefSeq" id="WP_307159002.1">
    <property type="nucleotide sequence ID" value="NZ_JAUSWH010000010.1"/>
</dbReference>
<protein>
    <submittedName>
        <fullName evidence="3">NAD(P)-dependent dehydrogenase (Short-subunit alcohol dehydrogenase family)</fullName>
    </submittedName>
</protein>
<evidence type="ECO:0000256" key="2">
    <source>
        <dbReference type="ARBA" id="ARBA00023002"/>
    </source>
</evidence>
<accession>A0ABU0IF88</accession>
<dbReference type="SUPFAM" id="SSF51735">
    <property type="entry name" value="NAD(P)-binding Rossmann-fold domains"/>
    <property type="match status" value="1"/>
</dbReference>
<reference evidence="3 4" key="1">
    <citation type="submission" date="2023-07" db="EMBL/GenBank/DDBJ databases">
        <title>Genomic Encyclopedia of Type Strains, Phase IV (KMG-IV): sequencing the most valuable type-strain genomes for metagenomic binning, comparative biology and taxonomic classification.</title>
        <authorList>
            <person name="Goeker M."/>
        </authorList>
    </citation>
    <scope>NUCLEOTIDE SEQUENCE [LARGE SCALE GENOMIC DNA]</scope>
    <source>
        <strain evidence="3 4">DSM 100301</strain>
    </source>
</reference>
<keyword evidence="2" id="KW-0560">Oxidoreductase</keyword>
<evidence type="ECO:0000256" key="1">
    <source>
        <dbReference type="ARBA" id="ARBA00006484"/>
    </source>
</evidence>
<dbReference type="Gene3D" id="3.40.50.720">
    <property type="entry name" value="NAD(P)-binding Rossmann-like Domain"/>
    <property type="match status" value="1"/>
</dbReference>
<comment type="caution">
    <text evidence="3">The sequence shown here is derived from an EMBL/GenBank/DDBJ whole genome shotgun (WGS) entry which is preliminary data.</text>
</comment>
<dbReference type="CDD" id="cd05233">
    <property type="entry name" value="SDR_c"/>
    <property type="match status" value="1"/>
</dbReference>
<dbReference type="PRINTS" id="PR00081">
    <property type="entry name" value="GDHRDH"/>
</dbReference>
<dbReference type="PRINTS" id="PR00080">
    <property type="entry name" value="SDRFAMILY"/>
</dbReference>
<comment type="similarity">
    <text evidence="1">Belongs to the short-chain dehydrogenases/reductases (SDR) family.</text>
</comment>
<dbReference type="PANTHER" id="PTHR42760">
    <property type="entry name" value="SHORT-CHAIN DEHYDROGENASES/REDUCTASES FAMILY MEMBER"/>
    <property type="match status" value="1"/>
</dbReference>
<keyword evidence="4" id="KW-1185">Reference proteome</keyword>
<evidence type="ECO:0000313" key="3">
    <source>
        <dbReference type="EMBL" id="MDQ0456821.1"/>
    </source>
</evidence>
<organism evidence="3 4">
    <name type="scientific">Rhizobium paknamense</name>
    <dbReference type="NCBI Taxonomy" id="1206817"/>
    <lineage>
        <taxon>Bacteria</taxon>
        <taxon>Pseudomonadati</taxon>
        <taxon>Pseudomonadota</taxon>
        <taxon>Alphaproteobacteria</taxon>
        <taxon>Hyphomicrobiales</taxon>
        <taxon>Rhizobiaceae</taxon>
        <taxon>Rhizobium/Agrobacterium group</taxon>
        <taxon>Rhizobium</taxon>
    </lineage>
</organism>
<dbReference type="Pfam" id="PF13561">
    <property type="entry name" value="adh_short_C2"/>
    <property type="match status" value="1"/>
</dbReference>
<dbReference type="InterPro" id="IPR002347">
    <property type="entry name" value="SDR_fam"/>
</dbReference>
<dbReference type="PANTHER" id="PTHR42760:SF133">
    <property type="entry name" value="3-OXOACYL-[ACYL-CARRIER-PROTEIN] REDUCTASE"/>
    <property type="match status" value="1"/>
</dbReference>
<evidence type="ECO:0000313" key="4">
    <source>
        <dbReference type="Proteomes" id="UP001235269"/>
    </source>
</evidence>